<dbReference type="EMBL" id="PIPK01000013">
    <property type="protein sequence ID" value="RUO20525.1"/>
    <property type="molecule type" value="Genomic_DNA"/>
</dbReference>
<dbReference type="GO" id="GO:0016020">
    <property type="term" value="C:membrane"/>
    <property type="evidence" value="ECO:0007669"/>
    <property type="project" value="InterPro"/>
</dbReference>
<keyword evidence="2" id="KW-0732">Signal</keyword>
<dbReference type="CDD" id="cd16893">
    <property type="entry name" value="LT_MltC_MltE"/>
    <property type="match status" value="1"/>
</dbReference>
<feature type="domain" description="Transglycosylase SLT" evidence="3">
    <location>
        <begin position="231"/>
        <end position="354"/>
    </location>
</feature>
<dbReference type="Proteomes" id="UP000287865">
    <property type="component" value="Unassembled WGS sequence"/>
</dbReference>
<dbReference type="RefSeq" id="WP_111570130.1">
    <property type="nucleotide sequence ID" value="NZ_PIPK01000013.1"/>
</dbReference>
<sequence length="392" mass="44534">MTQVVSQSRRQLTRLSVVLMSCFGLSSCSLTAEDWRTIADRSGLGEQAKVILEEKFEPFAGTGIFRDIGNLDELIDLLGRVLEGVWGEDEEEVTSDKRLVKYSNDYQARAIVDFEQGYLQVETVATDAPLEQLEQALVIALLTPKNLTLEDVFTDSTPQLGEQPFLYNQVLDHDNQAIRYEWRAQRFARHLIDTALQTRRSEGRTIRSVRTALVADHLHLRSLQFSDSVLRYSRQYQIAPDLIYAVIEVESSFNPYAVSRANALGLMQIVPNTAGRDVFERIKRIEGEPSRDQLFVPDFNIDIGSAYLHLLDDVYLSRITNPQSRQFAAISAYNGGSGNVFRAFSSDRDAAIRRINGMTPEQVYQHLITAHPFAETRNYLRKVRTARSNYQS</sequence>
<name>A0A327WYN4_9GAMM</name>
<dbReference type="InterPro" id="IPR000189">
    <property type="entry name" value="Transglyc_AS"/>
</dbReference>
<evidence type="ECO:0000259" key="3">
    <source>
        <dbReference type="Pfam" id="PF01464"/>
    </source>
</evidence>
<evidence type="ECO:0000313" key="7">
    <source>
        <dbReference type="Proteomes" id="UP000249203"/>
    </source>
</evidence>
<reference evidence="6 8" key="1">
    <citation type="journal article" date="2018" name="Front. Microbiol.">
        <title>Genome-Based Analysis Reveals the Taxonomy and Diversity of the Family Idiomarinaceae.</title>
        <authorList>
            <person name="Liu Y."/>
            <person name="Lai Q."/>
            <person name="Shao Z."/>
        </authorList>
    </citation>
    <scope>NUCLEOTIDE SEQUENCE [LARGE SCALE GENOMIC DNA]</scope>
    <source>
        <strain evidence="6 8">CF12-14</strain>
    </source>
</reference>
<dbReference type="InterPro" id="IPR024570">
    <property type="entry name" value="Murein_transglycosylaseC_N"/>
</dbReference>
<dbReference type="GO" id="GO:0000270">
    <property type="term" value="P:peptidoglycan metabolic process"/>
    <property type="evidence" value="ECO:0007669"/>
    <property type="project" value="InterPro"/>
</dbReference>
<organism evidence="5 7">
    <name type="scientific">Aliidiomarina maris</name>
    <dbReference type="NCBI Taxonomy" id="531312"/>
    <lineage>
        <taxon>Bacteria</taxon>
        <taxon>Pseudomonadati</taxon>
        <taxon>Pseudomonadota</taxon>
        <taxon>Gammaproteobacteria</taxon>
        <taxon>Alteromonadales</taxon>
        <taxon>Idiomarinaceae</taxon>
        <taxon>Aliidiomarina</taxon>
    </lineage>
</organism>
<evidence type="ECO:0000259" key="4">
    <source>
        <dbReference type="Pfam" id="PF11873"/>
    </source>
</evidence>
<evidence type="ECO:0000256" key="2">
    <source>
        <dbReference type="SAM" id="SignalP"/>
    </source>
</evidence>
<proteinExistence type="inferred from homology"/>
<keyword evidence="8" id="KW-1185">Reference proteome</keyword>
<dbReference type="InterPro" id="IPR008258">
    <property type="entry name" value="Transglycosylase_SLT_dom_1"/>
</dbReference>
<dbReference type="SUPFAM" id="SSF53955">
    <property type="entry name" value="Lysozyme-like"/>
    <property type="match status" value="1"/>
</dbReference>
<comment type="similarity">
    <text evidence="1">Belongs to the transglycosylase Slt family.</text>
</comment>
<evidence type="ECO:0000313" key="6">
    <source>
        <dbReference type="EMBL" id="RUO20525.1"/>
    </source>
</evidence>
<evidence type="ECO:0000313" key="8">
    <source>
        <dbReference type="Proteomes" id="UP000287865"/>
    </source>
</evidence>
<gene>
    <name evidence="5" type="ORF">B0I24_11326</name>
    <name evidence="6" type="ORF">CWE07_12225</name>
</gene>
<dbReference type="Proteomes" id="UP000249203">
    <property type="component" value="Unassembled WGS sequence"/>
</dbReference>
<dbReference type="AlphaFoldDB" id="A0A327WYN4"/>
<feature type="signal peptide" evidence="2">
    <location>
        <begin position="1"/>
        <end position="32"/>
    </location>
</feature>
<feature type="domain" description="Murein transglycosylase-C N-terminal" evidence="4">
    <location>
        <begin position="67"/>
        <end position="222"/>
    </location>
</feature>
<dbReference type="GO" id="GO:0008933">
    <property type="term" value="F:peptidoglycan lytic transglycosylase activity"/>
    <property type="evidence" value="ECO:0007669"/>
    <property type="project" value="InterPro"/>
</dbReference>
<dbReference type="InterPro" id="IPR023346">
    <property type="entry name" value="Lysozyme-like_dom_sf"/>
</dbReference>
<dbReference type="Pfam" id="PF01464">
    <property type="entry name" value="SLT"/>
    <property type="match status" value="1"/>
</dbReference>
<dbReference type="PANTHER" id="PTHR37423:SF2">
    <property type="entry name" value="MEMBRANE-BOUND LYTIC MUREIN TRANSGLYCOSYLASE C"/>
    <property type="match status" value="1"/>
</dbReference>
<dbReference type="Pfam" id="PF11873">
    <property type="entry name" value="Mltc_N"/>
    <property type="match status" value="1"/>
</dbReference>
<protein>
    <submittedName>
        <fullName evidence="6">DUF3393 domain-containing protein</fullName>
    </submittedName>
    <submittedName>
        <fullName evidence="5">Membrane-bound lytic murein transglycosylase C</fullName>
    </submittedName>
</protein>
<reference evidence="5 7" key="2">
    <citation type="submission" date="2018-06" db="EMBL/GenBank/DDBJ databases">
        <title>Genomic Encyclopedia of Type Strains, Phase III (KMG-III): the genomes of soil and plant-associated and newly described type strains.</title>
        <authorList>
            <person name="Whitman W."/>
        </authorList>
    </citation>
    <scope>NUCLEOTIDE SEQUENCE [LARGE SCALE GENOMIC DNA]</scope>
    <source>
        <strain evidence="5 7">CGMCC 1.15366</strain>
    </source>
</reference>
<dbReference type="EMBL" id="QLMD01000013">
    <property type="protein sequence ID" value="RAJ94872.1"/>
    <property type="molecule type" value="Genomic_DNA"/>
</dbReference>
<dbReference type="OrthoDB" id="5620293at2"/>
<comment type="caution">
    <text evidence="5">The sequence shown here is derived from an EMBL/GenBank/DDBJ whole genome shotgun (WGS) entry which is preliminary data.</text>
</comment>
<feature type="chain" id="PRO_5016294821" evidence="2">
    <location>
        <begin position="33"/>
        <end position="392"/>
    </location>
</feature>
<dbReference type="PANTHER" id="PTHR37423">
    <property type="entry name" value="SOLUBLE LYTIC MUREIN TRANSGLYCOSYLASE-RELATED"/>
    <property type="match status" value="1"/>
</dbReference>
<dbReference type="Gene3D" id="1.10.530.10">
    <property type="match status" value="1"/>
</dbReference>
<evidence type="ECO:0000313" key="5">
    <source>
        <dbReference type="EMBL" id="RAJ94872.1"/>
    </source>
</evidence>
<dbReference type="PROSITE" id="PS00922">
    <property type="entry name" value="TRANSGLYCOSYLASE"/>
    <property type="match status" value="1"/>
</dbReference>
<accession>A0A327WYN4</accession>
<evidence type="ECO:0000256" key="1">
    <source>
        <dbReference type="ARBA" id="ARBA00007734"/>
    </source>
</evidence>